<evidence type="ECO:0000259" key="2">
    <source>
        <dbReference type="SMART" id="SM00062"/>
    </source>
</evidence>
<evidence type="ECO:0000256" key="1">
    <source>
        <dbReference type="ARBA" id="ARBA00022729"/>
    </source>
</evidence>
<dbReference type="Gene3D" id="3.40.190.10">
    <property type="entry name" value="Periplasmic binding protein-like II"/>
    <property type="match status" value="2"/>
</dbReference>
<dbReference type="InterPro" id="IPR001638">
    <property type="entry name" value="Solute-binding_3/MltF_N"/>
</dbReference>
<sequence length="307" mass="32370">MSDSRSHRPWRTHGPLPVAILCVLALAGCGASQEEDAASPSLDVVPALHDALPRSVQDSGVLRFAGDSHPPFRSVAADGSVTGIDADLQKALGRVLGVRTEIKIVNNLPAALQGMLSGRYEAFNGPVQATAERERQFDTITWMTSRTAYVLPKSSKAGVSSADDLCGRKVAVVKSSVVEGQLKKLSAYCTGKGDRATTAIGLDDTNATLLAARSGRADAAGMTQAAAIDVTGAQKDTYTYVTQTEQQGATTDNLALLVPKDGGLGPVVHKAFQELVDNGEYRRVMKHWGLTDVMVDEPVLNIAGEEG</sequence>
<dbReference type="Proteomes" id="UP000324965">
    <property type="component" value="Unassembled WGS sequence"/>
</dbReference>
<dbReference type="Pfam" id="PF00497">
    <property type="entry name" value="SBP_bac_3"/>
    <property type="match status" value="1"/>
</dbReference>
<reference evidence="3 4" key="1">
    <citation type="submission" date="2019-05" db="EMBL/GenBank/DDBJ databases">
        <authorList>
            <person name="Hariharan J."/>
            <person name="Choudoir M.J."/>
            <person name="Diebold P."/>
            <person name="Panke-Buisse K."/>
            <person name="Buckley D.H."/>
        </authorList>
    </citation>
    <scope>NUCLEOTIDE SEQUENCE [LARGE SCALE GENOMIC DNA]</scope>
    <source>
        <strain evidence="3 4">SUN51</strain>
    </source>
</reference>
<dbReference type="SMART" id="SM00062">
    <property type="entry name" value="PBPb"/>
    <property type="match status" value="1"/>
</dbReference>
<proteinExistence type="predicted"/>
<dbReference type="PANTHER" id="PTHR35936">
    <property type="entry name" value="MEMBRANE-BOUND LYTIC MUREIN TRANSGLYCOSYLASE F"/>
    <property type="match status" value="1"/>
</dbReference>
<keyword evidence="1" id="KW-0732">Signal</keyword>
<dbReference type="SUPFAM" id="SSF53850">
    <property type="entry name" value="Periplasmic binding protein-like II"/>
    <property type="match status" value="1"/>
</dbReference>
<gene>
    <name evidence="3" type="ORF">FGF04_09730</name>
</gene>
<keyword evidence="4" id="KW-1185">Reference proteome</keyword>
<organism evidence="3 4">
    <name type="scientific">Streptomyces apricus</name>
    <dbReference type="NCBI Taxonomy" id="1828112"/>
    <lineage>
        <taxon>Bacteria</taxon>
        <taxon>Bacillati</taxon>
        <taxon>Actinomycetota</taxon>
        <taxon>Actinomycetes</taxon>
        <taxon>Kitasatosporales</taxon>
        <taxon>Streptomycetaceae</taxon>
        <taxon>Streptomyces</taxon>
    </lineage>
</organism>
<evidence type="ECO:0000313" key="4">
    <source>
        <dbReference type="Proteomes" id="UP000324965"/>
    </source>
</evidence>
<dbReference type="EMBL" id="VDFC01000028">
    <property type="protein sequence ID" value="KAA0940368.1"/>
    <property type="molecule type" value="Genomic_DNA"/>
</dbReference>
<dbReference type="PANTHER" id="PTHR35936:SF17">
    <property type="entry name" value="ARGININE-BINDING EXTRACELLULAR PROTEIN ARTP"/>
    <property type="match status" value="1"/>
</dbReference>
<protein>
    <submittedName>
        <fullName evidence="3">Transporter substrate-binding domain-containing protein</fullName>
    </submittedName>
</protein>
<evidence type="ECO:0000313" key="3">
    <source>
        <dbReference type="EMBL" id="KAA0940368.1"/>
    </source>
</evidence>
<feature type="domain" description="Solute-binding protein family 3/N-terminal" evidence="2">
    <location>
        <begin position="61"/>
        <end position="292"/>
    </location>
</feature>
<dbReference type="RefSeq" id="WP_149510868.1">
    <property type="nucleotide sequence ID" value="NZ_VDFC01000028.1"/>
</dbReference>
<dbReference type="AlphaFoldDB" id="A0A5B0BDQ0"/>
<dbReference type="OrthoDB" id="4577708at2"/>
<accession>A0A5B0BDQ0</accession>
<comment type="caution">
    <text evidence="3">The sequence shown here is derived from an EMBL/GenBank/DDBJ whole genome shotgun (WGS) entry which is preliminary data.</text>
</comment>
<name>A0A5B0BDQ0_9ACTN</name>
<dbReference type="PROSITE" id="PS51257">
    <property type="entry name" value="PROKAR_LIPOPROTEIN"/>
    <property type="match status" value="1"/>
</dbReference>